<dbReference type="InterPro" id="IPR053781">
    <property type="entry name" value="F-box_AtFBL13-like"/>
</dbReference>
<feature type="domain" description="F-box" evidence="1">
    <location>
        <begin position="17"/>
        <end position="65"/>
    </location>
</feature>
<dbReference type="InterPro" id="IPR032675">
    <property type="entry name" value="LRR_dom_sf"/>
</dbReference>
<dbReference type="InterPro" id="IPR001810">
    <property type="entry name" value="F-box_dom"/>
</dbReference>
<dbReference type="InterPro" id="IPR036047">
    <property type="entry name" value="F-box-like_dom_sf"/>
</dbReference>
<dbReference type="OMA" id="DEFKVCF"/>
<protein>
    <submittedName>
        <fullName evidence="2">Putative F-box domain, FBD domain, leucine-rich repeat domain, L domain-containing protein</fullName>
    </submittedName>
</protein>
<dbReference type="PANTHER" id="PTHR34145">
    <property type="entry name" value="OS02G0105600 PROTEIN"/>
    <property type="match status" value="1"/>
</dbReference>
<dbReference type="STRING" id="74649.A0A2P6S2K4"/>
<dbReference type="PROSITE" id="PS50181">
    <property type="entry name" value="FBOX"/>
    <property type="match status" value="1"/>
</dbReference>
<dbReference type="Proteomes" id="UP000238479">
    <property type="component" value="Chromosome 2"/>
</dbReference>
<dbReference type="SUPFAM" id="SSF52047">
    <property type="entry name" value="RNI-like"/>
    <property type="match status" value="1"/>
</dbReference>
<dbReference type="InterPro" id="IPR053772">
    <property type="entry name" value="At1g61320/At1g61330-like"/>
</dbReference>
<dbReference type="CDD" id="cd22160">
    <property type="entry name" value="F-box_AtFBL13-like"/>
    <property type="match status" value="1"/>
</dbReference>
<keyword evidence="3" id="KW-1185">Reference proteome</keyword>
<reference evidence="2 3" key="1">
    <citation type="journal article" date="2018" name="Nat. Genet.">
        <title>The Rosa genome provides new insights in the design of modern roses.</title>
        <authorList>
            <person name="Bendahmane M."/>
        </authorList>
    </citation>
    <scope>NUCLEOTIDE SEQUENCE [LARGE SCALE GENOMIC DNA]</scope>
    <source>
        <strain evidence="3">cv. Old Blush</strain>
    </source>
</reference>
<dbReference type="PANTHER" id="PTHR34145:SF68">
    <property type="entry name" value="FBD DOMAIN-CONTAINING PROTEIN"/>
    <property type="match status" value="1"/>
</dbReference>
<gene>
    <name evidence="2" type="ORF">RchiOBHm_Chr2g0160681</name>
</gene>
<accession>A0A2P6S2K4</accession>
<name>A0A2P6S2K4_ROSCH</name>
<dbReference type="Pfam" id="PF00646">
    <property type="entry name" value="F-box"/>
    <property type="match status" value="1"/>
</dbReference>
<sequence length="472" mass="54614">MRGRERKRKAKGDYDLVDRISALPDELLSIIVHSLPVKEAAATSILSRRWKYIWKSSTNLDFSDARFIVGKGFRGFLQQRRHDNHQNSQRYVNSVNRAIEQYSNPTVERFRACFIIDPRYTGDIVNWLQFAMNKKVEILELEFYIDSGLTYTYPIYPFPHKLLGIGEKSELQNSYSSDPPSHQSCGYNIGFKFLKVLHFRCVDVTREVLEYFLSNCAALERLTVNAAHNLVDLRVGGPSIALKHLTLIDCSRLESIEVCDAKLVSFHLSGREVKRLLLTRVPLLVEVSHMTAVSSIRLLLTQLSFCISQLEILSLDINGGDYNWDHVFPILSNLRHLELKFDSDCESDLCNFTRFIGASPHLHRLVLKLQNCTRTKPEICRKIGRIAKFPRHYLKVVEIVGYRGSHCHVQHALYFVKKAVVLEKIVIDPVRRWGAWLDRDFKEVEEENDARYHANRHLRRKVPSTVEFVCLS</sequence>
<evidence type="ECO:0000313" key="2">
    <source>
        <dbReference type="EMBL" id="PRQ52910.1"/>
    </source>
</evidence>
<dbReference type="AlphaFoldDB" id="A0A2P6S2K4"/>
<dbReference type="Gene3D" id="3.80.10.10">
    <property type="entry name" value="Ribonuclease Inhibitor"/>
    <property type="match status" value="1"/>
</dbReference>
<dbReference type="EMBL" id="PDCK01000040">
    <property type="protein sequence ID" value="PRQ52910.1"/>
    <property type="molecule type" value="Genomic_DNA"/>
</dbReference>
<dbReference type="SUPFAM" id="SSF81383">
    <property type="entry name" value="F-box domain"/>
    <property type="match status" value="1"/>
</dbReference>
<proteinExistence type="predicted"/>
<evidence type="ECO:0000313" key="3">
    <source>
        <dbReference type="Proteomes" id="UP000238479"/>
    </source>
</evidence>
<comment type="caution">
    <text evidence="2">The sequence shown here is derived from an EMBL/GenBank/DDBJ whole genome shotgun (WGS) entry which is preliminary data.</text>
</comment>
<dbReference type="Gramene" id="PRQ52910">
    <property type="protein sequence ID" value="PRQ52910"/>
    <property type="gene ID" value="RchiOBHm_Chr2g0160681"/>
</dbReference>
<evidence type="ECO:0000259" key="1">
    <source>
        <dbReference type="PROSITE" id="PS50181"/>
    </source>
</evidence>
<dbReference type="InterPro" id="IPR055357">
    <property type="entry name" value="LRR_At1g61320_AtMIF1"/>
</dbReference>
<dbReference type="OrthoDB" id="613853at2759"/>
<dbReference type="Pfam" id="PF23622">
    <property type="entry name" value="LRR_At1g61320_AtMIF1"/>
    <property type="match status" value="1"/>
</dbReference>
<organism evidence="2 3">
    <name type="scientific">Rosa chinensis</name>
    <name type="common">China rose</name>
    <dbReference type="NCBI Taxonomy" id="74649"/>
    <lineage>
        <taxon>Eukaryota</taxon>
        <taxon>Viridiplantae</taxon>
        <taxon>Streptophyta</taxon>
        <taxon>Embryophyta</taxon>
        <taxon>Tracheophyta</taxon>
        <taxon>Spermatophyta</taxon>
        <taxon>Magnoliopsida</taxon>
        <taxon>eudicotyledons</taxon>
        <taxon>Gunneridae</taxon>
        <taxon>Pentapetalae</taxon>
        <taxon>rosids</taxon>
        <taxon>fabids</taxon>
        <taxon>Rosales</taxon>
        <taxon>Rosaceae</taxon>
        <taxon>Rosoideae</taxon>
        <taxon>Rosoideae incertae sedis</taxon>
        <taxon>Rosa</taxon>
    </lineage>
</organism>